<name>A0A2S4L849_9HYPO</name>
<gene>
    <name evidence="1" type="ORF">TPAR_01181</name>
</gene>
<dbReference type="AlphaFoldDB" id="A0A2S4L849"/>
<accession>A0A2S4L849</accession>
<evidence type="ECO:0000313" key="1">
    <source>
        <dbReference type="EMBL" id="POR38610.1"/>
    </source>
</evidence>
<proteinExistence type="predicted"/>
<comment type="caution">
    <text evidence="1">The sequence shown here is derived from an EMBL/GenBank/DDBJ whole genome shotgun (WGS) entry which is preliminary data.</text>
</comment>
<evidence type="ECO:0000313" key="2">
    <source>
        <dbReference type="Proteomes" id="UP000237481"/>
    </source>
</evidence>
<dbReference type="OrthoDB" id="5290015at2759"/>
<dbReference type="Proteomes" id="UP000237481">
    <property type="component" value="Unassembled WGS sequence"/>
</dbReference>
<keyword evidence="2" id="KW-1185">Reference proteome</keyword>
<protein>
    <submittedName>
        <fullName evidence="1">Uncharacterized protein</fullName>
    </submittedName>
</protein>
<feature type="non-terminal residue" evidence="1">
    <location>
        <position position="409"/>
    </location>
</feature>
<reference evidence="1 2" key="1">
    <citation type="submission" date="2018-01" db="EMBL/GenBank/DDBJ databases">
        <title>Harnessing the power of phylogenomics to disentangle the directionality and signatures of interkingdom host jumping in the parasitic fungal genus Tolypocladium.</title>
        <authorList>
            <person name="Quandt C.A."/>
            <person name="Patterson W."/>
            <person name="Spatafora J.W."/>
        </authorList>
    </citation>
    <scope>NUCLEOTIDE SEQUENCE [LARGE SCALE GENOMIC DNA]</scope>
    <source>
        <strain evidence="1 2">NRBC 100945</strain>
    </source>
</reference>
<sequence>MPNPPAPPLPPGPYPVTVNGLHGLDMKLWTDDGRYGTLENLPPNTEHFASLAVAVNIGLEMAETPRGRQALTELGRKVANYRAYTAFPFAGNVADMQGHVNHFLRCVRADYPSIVIGSGALTNPDQLAATNKFNWWRGSFQAFDPKIAGIFSYNASVRNFALPGQQWQPAKVTALTTWSKRVNDMVAAHHAYCRAIAHSSAAMKYRKRWRNFLFMFACATLHELSHFFVGYLTRGALPDTPEGITHLNYSSYFDEESGDWHPGGESGRWLENVLYGGSIEYYADRGDDRGQAGIPHLLDAQAIAYEIEPDTIDHFVMDPRSTSLPVSLTFLGAWLIVSKQFTYFPFPFYQTVFLGKRDFFEGSSALEEALREPAEAAKHRPSFDGWRQLGAPQPILSESKIFGDGREIL</sequence>
<dbReference type="EMBL" id="PKSG01000124">
    <property type="protein sequence ID" value="POR38610.1"/>
    <property type="molecule type" value="Genomic_DNA"/>
</dbReference>
<organism evidence="1 2">
    <name type="scientific">Tolypocladium paradoxum</name>
    <dbReference type="NCBI Taxonomy" id="94208"/>
    <lineage>
        <taxon>Eukaryota</taxon>
        <taxon>Fungi</taxon>
        <taxon>Dikarya</taxon>
        <taxon>Ascomycota</taxon>
        <taxon>Pezizomycotina</taxon>
        <taxon>Sordariomycetes</taxon>
        <taxon>Hypocreomycetidae</taxon>
        <taxon>Hypocreales</taxon>
        <taxon>Ophiocordycipitaceae</taxon>
        <taxon>Tolypocladium</taxon>
    </lineage>
</organism>